<dbReference type="GO" id="GO:0022857">
    <property type="term" value="F:transmembrane transporter activity"/>
    <property type="evidence" value="ECO:0007669"/>
    <property type="project" value="InterPro"/>
</dbReference>
<evidence type="ECO:0000256" key="1">
    <source>
        <dbReference type="ARBA" id="ARBA00004651"/>
    </source>
</evidence>
<evidence type="ECO:0000256" key="4">
    <source>
        <dbReference type="ARBA" id="ARBA00022475"/>
    </source>
</evidence>
<dbReference type="Pfam" id="PF02028">
    <property type="entry name" value="BCCT"/>
    <property type="match status" value="1"/>
</dbReference>
<organism evidence="10 11">
    <name type="scientific">Halomonas organivorans</name>
    <dbReference type="NCBI Taxonomy" id="257772"/>
    <lineage>
        <taxon>Bacteria</taxon>
        <taxon>Pseudomonadati</taxon>
        <taxon>Pseudomonadota</taxon>
        <taxon>Gammaproteobacteria</taxon>
        <taxon>Oceanospirillales</taxon>
        <taxon>Halomonadaceae</taxon>
        <taxon>Halomonas</taxon>
    </lineage>
</organism>
<accession>A0A7W5G3U3</accession>
<feature type="compositionally biased region" description="Polar residues" evidence="8">
    <location>
        <begin position="120"/>
        <end position="131"/>
    </location>
</feature>
<keyword evidence="7 9" id="KW-0472">Membrane</keyword>
<comment type="similarity">
    <text evidence="2">Belongs to the BCCT transporter (TC 2.A.15) family.</text>
</comment>
<feature type="transmembrane region" description="Helical" evidence="9">
    <location>
        <begin position="61"/>
        <end position="81"/>
    </location>
</feature>
<dbReference type="RefSeq" id="WP_343066317.1">
    <property type="nucleotide sequence ID" value="NZ_JACHXM010000002.1"/>
</dbReference>
<name>A0A7W5G3U3_9GAMM</name>
<keyword evidence="3" id="KW-0813">Transport</keyword>
<evidence type="ECO:0000256" key="5">
    <source>
        <dbReference type="ARBA" id="ARBA00022692"/>
    </source>
</evidence>
<dbReference type="EMBL" id="JACHXM010000002">
    <property type="protein sequence ID" value="MBB3139698.1"/>
    <property type="molecule type" value="Genomic_DNA"/>
</dbReference>
<reference evidence="10 11" key="1">
    <citation type="submission" date="2020-08" db="EMBL/GenBank/DDBJ databases">
        <title>Genomic Encyclopedia of Type Strains, Phase III (KMG-III): the genomes of soil and plant-associated and newly described type strains.</title>
        <authorList>
            <person name="Whitman W."/>
        </authorList>
    </citation>
    <scope>NUCLEOTIDE SEQUENCE [LARGE SCALE GENOMIC DNA]</scope>
    <source>
        <strain evidence="10 11">CECT 5995</strain>
    </source>
</reference>
<comment type="subcellular location">
    <subcellularLocation>
        <location evidence="1">Cell membrane</location>
        <topology evidence="1">Multi-pass membrane protein</topology>
    </subcellularLocation>
</comment>
<keyword evidence="5 9" id="KW-0812">Transmembrane</keyword>
<keyword evidence="4" id="KW-1003">Cell membrane</keyword>
<dbReference type="GO" id="GO:0005886">
    <property type="term" value="C:plasma membrane"/>
    <property type="evidence" value="ECO:0007669"/>
    <property type="project" value="UniProtKB-SubCell"/>
</dbReference>
<keyword evidence="11" id="KW-1185">Reference proteome</keyword>
<evidence type="ECO:0000256" key="2">
    <source>
        <dbReference type="ARBA" id="ARBA00005658"/>
    </source>
</evidence>
<proteinExistence type="inferred from homology"/>
<evidence type="ECO:0000313" key="10">
    <source>
        <dbReference type="EMBL" id="MBB3139698.1"/>
    </source>
</evidence>
<dbReference type="PANTHER" id="PTHR30047:SF7">
    <property type="entry name" value="HIGH-AFFINITY CHOLINE TRANSPORT PROTEIN"/>
    <property type="match status" value="1"/>
</dbReference>
<feature type="region of interest" description="Disordered" evidence="8">
    <location>
        <begin position="95"/>
        <end position="131"/>
    </location>
</feature>
<evidence type="ECO:0000256" key="8">
    <source>
        <dbReference type="SAM" id="MobiDB-lite"/>
    </source>
</evidence>
<gene>
    <name evidence="10" type="ORF">FHR96_000545</name>
</gene>
<dbReference type="AlphaFoldDB" id="A0A7W5G3U3"/>
<comment type="caution">
    <text evidence="10">The sequence shown here is derived from an EMBL/GenBank/DDBJ whole genome shotgun (WGS) entry which is preliminary data.</text>
</comment>
<evidence type="ECO:0000256" key="6">
    <source>
        <dbReference type="ARBA" id="ARBA00022989"/>
    </source>
</evidence>
<dbReference type="PANTHER" id="PTHR30047">
    <property type="entry name" value="HIGH-AFFINITY CHOLINE TRANSPORT PROTEIN-RELATED"/>
    <property type="match status" value="1"/>
</dbReference>
<protein>
    <submittedName>
        <fullName evidence="10">Choline-glycine betaine transporter</fullName>
    </submittedName>
</protein>
<dbReference type="InterPro" id="IPR000060">
    <property type="entry name" value="BCCT_transptr"/>
</dbReference>
<keyword evidence="6 9" id="KW-1133">Transmembrane helix</keyword>
<evidence type="ECO:0000256" key="7">
    <source>
        <dbReference type="ARBA" id="ARBA00023136"/>
    </source>
</evidence>
<evidence type="ECO:0000256" key="3">
    <source>
        <dbReference type="ARBA" id="ARBA00022448"/>
    </source>
</evidence>
<evidence type="ECO:0000256" key="9">
    <source>
        <dbReference type="SAM" id="Phobius"/>
    </source>
</evidence>
<sequence>MLLLATYFITSADSGTLVLCTLDSVGSPEPPQPIRVIWGVVIGCIAGALLYAGGLETIQTASIIAGLPIAVFILIMSLGLYRTLRREPIAAAMLPPQARPDSTNLDHHSGKIDVMPPSTQPTVGTASSADA</sequence>
<dbReference type="Proteomes" id="UP000525987">
    <property type="component" value="Unassembled WGS sequence"/>
</dbReference>
<evidence type="ECO:0000313" key="11">
    <source>
        <dbReference type="Proteomes" id="UP000525987"/>
    </source>
</evidence>
<feature type="transmembrane region" description="Helical" evidence="9">
    <location>
        <begin position="36"/>
        <end position="54"/>
    </location>
</feature>